<evidence type="ECO:0000313" key="10">
    <source>
        <dbReference type="Proteomes" id="UP000637980"/>
    </source>
</evidence>
<keyword evidence="2" id="KW-1003">Cell membrane</keyword>
<evidence type="ECO:0000259" key="8">
    <source>
        <dbReference type="PROSITE" id="PS50192"/>
    </source>
</evidence>
<evidence type="ECO:0000313" key="9">
    <source>
        <dbReference type="EMBL" id="GHB40534.1"/>
    </source>
</evidence>
<reference evidence="10" key="1">
    <citation type="journal article" date="2019" name="Int. J. Syst. Evol. Microbiol.">
        <title>The Global Catalogue of Microorganisms (GCM) 10K type strain sequencing project: providing services to taxonomists for standard genome sequencing and annotation.</title>
        <authorList>
            <consortium name="The Broad Institute Genomics Platform"/>
            <consortium name="The Broad Institute Genome Sequencing Center for Infectious Disease"/>
            <person name="Wu L."/>
            <person name="Ma J."/>
        </authorList>
    </citation>
    <scope>NUCLEOTIDE SEQUENCE [LARGE SCALE GENOMIC DNA]</scope>
    <source>
        <strain evidence="10">KCTC 12861</strain>
    </source>
</reference>
<dbReference type="InterPro" id="IPR000727">
    <property type="entry name" value="T_SNARE_dom"/>
</dbReference>
<dbReference type="PRINTS" id="PR00260">
    <property type="entry name" value="CHEMTRNSDUCR"/>
</dbReference>
<dbReference type="RefSeq" id="WP_189437839.1">
    <property type="nucleotide sequence ID" value="NZ_BMXE01000006.1"/>
</dbReference>
<evidence type="ECO:0000256" key="2">
    <source>
        <dbReference type="ARBA" id="ARBA00022519"/>
    </source>
</evidence>
<keyword evidence="3 5" id="KW-0807">Transducer</keyword>
<dbReference type="InterPro" id="IPR044398">
    <property type="entry name" value="Globin-sensor_dom"/>
</dbReference>
<dbReference type="PROSITE" id="PS50111">
    <property type="entry name" value="CHEMOTAXIS_TRANSDUC_2"/>
    <property type="match status" value="1"/>
</dbReference>
<dbReference type="InterPro" id="IPR004089">
    <property type="entry name" value="MCPsignal_dom"/>
</dbReference>
<feature type="coiled-coil region" evidence="6">
    <location>
        <begin position="148"/>
        <end position="183"/>
    </location>
</feature>
<proteinExistence type="inferred from homology"/>
<dbReference type="InterPro" id="IPR012292">
    <property type="entry name" value="Globin/Proto"/>
</dbReference>
<dbReference type="SUPFAM" id="SSF46458">
    <property type="entry name" value="Globin-like"/>
    <property type="match status" value="1"/>
</dbReference>
<evidence type="ECO:0000256" key="6">
    <source>
        <dbReference type="SAM" id="Coils"/>
    </source>
</evidence>
<dbReference type="PROSITE" id="PS50192">
    <property type="entry name" value="T_SNARE"/>
    <property type="match status" value="1"/>
</dbReference>
<evidence type="ECO:0000256" key="3">
    <source>
        <dbReference type="ARBA" id="ARBA00023224"/>
    </source>
</evidence>
<dbReference type="CDD" id="cd01068">
    <property type="entry name" value="globin_sensor"/>
    <property type="match status" value="1"/>
</dbReference>
<gene>
    <name evidence="9" type="ORF">GCM10007094_32370</name>
</gene>
<evidence type="ECO:0000256" key="1">
    <source>
        <dbReference type="ARBA" id="ARBA00004429"/>
    </source>
</evidence>
<dbReference type="Pfam" id="PF00015">
    <property type="entry name" value="MCPsignal"/>
    <property type="match status" value="1"/>
</dbReference>
<keyword evidence="2" id="KW-0472">Membrane</keyword>
<dbReference type="EMBL" id="BMXE01000006">
    <property type="protein sequence ID" value="GHB40534.1"/>
    <property type="molecule type" value="Genomic_DNA"/>
</dbReference>
<dbReference type="Gene3D" id="1.10.287.950">
    <property type="entry name" value="Methyl-accepting chemotaxis protein"/>
    <property type="match status" value="1"/>
</dbReference>
<evidence type="ECO:0000256" key="5">
    <source>
        <dbReference type="PROSITE-ProRule" id="PRU00284"/>
    </source>
</evidence>
<dbReference type="Pfam" id="PF11563">
    <property type="entry name" value="Protoglobin"/>
    <property type="match status" value="1"/>
</dbReference>
<comment type="caution">
    <text evidence="9">The sequence shown here is derived from an EMBL/GenBank/DDBJ whole genome shotgun (WGS) entry which is preliminary data.</text>
</comment>
<feature type="domain" description="T-SNARE coiled-coil homology" evidence="8">
    <location>
        <begin position="347"/>
        <end position="401"/>
    </location>
</feature>
<name>A0ABQ3EI61_9HYPH</name>
<protein>
    <submittedName>
        <fullName evidence="9">Chemotaxis protein</fullName>
    </submittedName>
</protein>
<evidence type="ECO:0000256" key="4">
    <source>
        <dbReference type="ARBA" id="ARBA00029447"/>
    </source>
</evidence>
<accession>A0ABQ3EI61</accession>
<keyword evidence="2" id="KW-0997">Cell inner membrane</keyword>
<dbReference type="Gene3D" id="1.10.490.10">
    <property type="entry name" value="Globins"/>
    <property type="match status" value="1"/>
</dbReference>
<organism evidence="9 10">
    <name type="scientific">Pseudovibrio japonicus</name>
    <dbReference type="NCBI Taxonomy" id="366534"/>
    <lineage>
        <taxon>Bacteria</taxon>
        <taxon>Pseudomonadati</taxon>
        <taxon>Pseudomonadota</taxon>
        <taxon>Alphaproteobacteria</taxon>
        <taxon>Hyphomicrobiales</taxon>
        <taxon>Stappiaceae</taxon>
        <taxon>Pseudovibrio</taxon>
    </lineage>
</organism>
<dbReference type="SUPFAM" id="SSF58104">
    <property type="entry name" value="Methyl-accepting chemotaxis protein (MCP) signaling domain"/>
    <property type="match status" value="1"/>
</dbReference>
<comment type="subcellular location">
    <subcellularLocation>
        <location evidence="1">Cell inner membrane</location>
        <topology evidence="1">Multi-pass membrane protein</topology>
    </subcellularLocation>
</comment>
<sequence length="443" mass="48210">MDIQNIKDIAEFSRWDDETKAQVKAVWPLLEEHFPDILTRFYKHIEKTPRLAPLIVGKTDNLRKTQTNHWKMIFKGDLDNAYFESIDRIGKVHVKIGLPPDWHIGGYNFVMSEVTQLLAKKHRWSSAKLARDLAAVQKVILLDMSFAVSAYEEAILEEREQRRQHLEQAIKQFEDRITQHLELSGELSDQLVSHMKSLKETSEQSCVSAQAANQSASDTANNMQNGAAAVEEMAATVSNVGMQANHSAETAQSVSTDAERTNETVLGLQGAVNEIGAVTELISAIAEQTNLLALNATIEAARAGNAGRGFAVVASEVKELASQTSQATNEIANKIGAIQNETALCVDEISSIVSKIDAVSNIASAIAGAVEQQGAATNEISYNIQAASTSASGTTEEVTGIFNNTNSSLKVVSATVEVTDEIHREAQSIRQEISSFFENIKAA</sequence>
<dbReference type="InterPro" id="IPR039379">
    <property type="entry name" value="Protoglobin_sensor_dom"/>
</dbReference>
<dbReference type="InterPro" id="IPR009050">
    <property type="entry name" value="Globin-like_sf"/>
</dbReference>
<keyword evidence="6" id="KW-0175">Coiled coil</keyword>
<evidence type="ECO:0000259" key="7">
    <source>
        <dbReference type="PROSITE" id="PS50111"/>
    </source>
</evidence>
<dbReference type="InterPro" id="IPR004090">
    <property type="entry name" value="Chemotax_Me-accpt_rcpt"/>
</dbReference>
<dbReference type="PANTHER" id="PTHR32089">
    <property type="entry name" value="METHYL-ACCEPTING CHEMOTAXIS PROTEIN MCPB"/>
    <property type="match status" value="1"/>
</dbReference>
<comment type="similarity">
    <text evidence="4">Belongs to the methyl-accepting chemotaxis (MCP) protein family.</text>
</comment>
<dbReference type="SMART" id="SM00283">
    <property type="entry name" value="MA"/>
    <property type="match status" value="1"/>
</dbReference>
<dbReference type="Proteomes" id="UP000637980">
    <property type="component" value="Unassembled WGS sequence"/>
</dbReference>
<keyword evidence="10" id="KW-1185">Reference proteome</keyword>
<feature type="domain" description="Methyl-accepting transducer" evidence="7">
    <location>
        <begin position="187"/>
        <end position="413"/>
    </location>
</feature>
<dbReference type="PANTHER" id="PTHR32089:SF112">
    <property type="entry name" value="LYSOZYME-LIKE PROTEIN-RELATED"/>
    <property type="match status" value="1"/>
</dbReference>